<dbReference type="InterPro" id="IPR000719">
    <property type="entry name" value="Prot_kinase_dom"/>
</dbReference>
<dbReference type="PANTHER" id="PTHR43289:SF6">
    <property type="entry name" value="SERINE_THREONINE-PROTEIN KINASE NEKL-3"/>
    <property type="match status" value="1"/>
</dbReference>
<proteinExistence type="predicted"/>
<evidence type="ECO:0000256" key="6">
    <source>
        <dbReference type="ARBA" id="ARBA00022840"/>
    </source>
</evidence>
<evidence type="ECO:0000313" key="9">
    <source>
        <dbReference type="Proteomes" id="UP000199515"/>
    </source>
</evidence>
<dbReference type="RefSeq" id="WP_091285136.1">
    <property type="nucleotide sequence ID" value="NZ_FNON01000001.1"/>
</dbReference>
<dbReference type="Pfam" id="PF00069">
    <property type="entry name" value="Pkinase"/>
    <property type="match status" value="1"/>
</dbReference>
<dbReference type="PROSITE" id="PS50011">
    <property type="entry name" value="PROTEIN_KINASE_DOM"/>
    <property type="match status" value="1"/>
</dbReference>
<dbReference type="PANTHER" id="PTHR43289">
    <property type="entry name" value="MITOGEN-ACTIVATED PROTEIN KINASE KINASE KINASE 20-RELATED"/>
    <property type="match status" value="1"/>
</dbReference>
<dbReference type="GO" id="GO:0005524">
    <property type="term" value="F:ATP binding"/>
    <property type="evidence" value="ECO:0007669"/>
    <property type="project" value="UniProtKB-KW"/>
</dbReference>
<dbReference type="EMBL" id="FNON01000001">
    <property type="protein sequence ID" value="SDW25807.1"/>
    <property type="molecule type" value="Genomic_DNA"/>
</dbReference>
<evidence type="ECO:0000256" key="4">
    <source>
        <dbReference type="ARBA" id="ARBA00022741"/>
    </source>
</evidence>
<evidence type="ECO:0000313" key="8">
    <source>
        <dbReference type="EMBL" id="SDW25807.1"/>
    </source>
</evidence>
<evidence type="ECO:0000256" key="3">
    <source>
        <dbReference type="ARBA" id="ARBA00022679"/>
    </source>
</evidence>
<dbReference type="EC" id="2.7.11.1" evidence="1"/>
<dbReference type="SUPFAM" id="SSF56112">
    <property type="entry name" value="Protein kinase-like (PK-like)"/>
    <property type="match status" value="1"/>
</dbReference>
<gene>
    <name evidence="8" type="ORF">SAMN05421504_10187</name>
</gene>
<keyword evidence="9" id="KW-1185">Reference proteome</keyword>
<evidence type="ECO:0000256" key="1">
    <source>
        <dbReference type="ARBA" id="ARBA00012513"/>
    </source>
</evidence>
<dbReference type="CDD" id="cd14014">
    <property type="entry name" value="STKc_PknB_like"/>
    <property type="match status" value="1"/>
</dbReference>
<keyword evidence="2 8" id="KW-0723">Serine/threonine-protein kinase</keyword>
<dbReference type="InterPro" id="IPR011009">
    <property type="entry name" value="Kinase-like_dom_sf"/>
</dbReference>
<evidence type="ECO:0000259" key="7">
    <source>
        <dbReference type="PROSITE" id="PS50011"/>
    </source>
</evidence>
<organism evidence="8 9">
    <name type="scientific">Amycolatopsis xylanica</name>
    <dbReference type="NCBI Taxonomy" id="589385"/>
    <lineage>
        <taxon>Bacteria</taxon>
        <taxon>Bacillati</taxon>
        <taxon>Actinomycetota</taxon>
        <taxon>Actinomycetes</taxon>
        <taxon>Pseudonocardiales</taxon>
        <taxon>Pseudonocardiaceae</taxon>
        <taxon>Amycolatopsis</taxon>
    </lineage>
</organism>
<keyword evidence="5 8" id="KW-0418">Kinase</keyword>
<name>A0A1H2S2E6_9PSEU</name>
<evidence type="ECO:0000256" key="5">
    <source>
        <dbReference type="ARBA" id="ARBA00022777"/>
    </source>
</evidence>
<dbReference type="GO" id="GO:0004674">
    <property type="term" value="F:protein serine/threonine kinase activity"/>
    <property type="evidence" value="ECO:0007669"/>
    <property type="project" value="UniProtKB-KW"/>
</dbReference>
<dbReference type="STRING" id="589385.SAMN05421504_10187"/>
<accession>A0A1H2S2E6</accession>
<dbReference type="Proteomes" id="UP000199515">
    <property type="component" value="Unassembled WGS sequence"/>
</dbReference>
<keyword evidence="4" id="KW-0547">Nucleotide-binding</keyword>
<protein>
    <recommendedName>
        <fullName evidence="1">non-specific serine/threonine protein kinase</fullName>
        <ecNumber evidence="1">2.7.11.1</ecNumber>
    </recommendedName>
</protein>
<dbReference type="Gene3D" id="1.10.510.10">
    <property type="entry name" value="Transferase(Phosphotransferase) domain 1"/>
    <property type="match status" value="1"/>
</dbReference>
<keyword evidence="6" id="KW-0067">ATP-binding</keyword>
<feature type="domain" description="Protein kinase" evidence="7">
    <location>
        <begin position="4"/>
        <end position="254"/>
    </location>
</feature>
<sequence length="400" mass="42268">MTTPADLVLLGEGPAASVYTGGDGLAIKVFPGSLDRETRAAFDHERSKLRHVPSILHIEDIQELPDGRIALLMARCAQSLTGLVGEVGGLSAEDTLAVGGAVTTALAAAHRAGVVHGGLSPNNVLLRTTGEPVVADFGLALRHRFADSTVDYAAPETLRTGLRDERSDLYGLGAVLYFALTGSSPFPAVIGERPGARILRVLGEPAPPIERPDVPTKLVTFIDGLLAKDPSRRPSISEAADLLAGGEATLDPALLGEPIVEIGPSSVDPRRLRARHVSALAIAGGVAALVLARLLLFGDAPPPSPTPPPPTTSPPILLELNPPIDHDDFVELSWRAPDGFYFSVLIEGEDKLRIEKADFKRSLTIPVEPGRKYCFQLQATDPTGTLTSKPQPLRGAECRP</sequence>
<dbReference type="OrthoDB" id="3815424at2"/>
<reference evidence="8 9" key="1">
    <citation type="submission" date="2016-10" db="EMBL/GenBank/DDBJ databases">
        <authorList>
            <person name="de Groot N.N."/>
        </authorList>
    </citation>
    <scope>NUCLEOTIDE SEQUENCE [LARGE SCALE GENOMIC DNA]</scope>
    <source>
        <strain evidence="8 9">CPCC 202699</strain>
    </source>
</reference>
<dbReference type="AlphaFoldDB" id="A0A1H2S2E6"/>
<evidence type="ECO:0000256" key="2">
    <source>
        <dbReference type="ARBA" id="ARBA00022527"/>
    </source>
</evidence>
<keyword evidence="3" id="KW-0808">Transferase</keyword>